<evidence type="ECO:0000256" key="1">
    <source>
        <dbReference type="ARBA" id="ARBA00011353"/>
    </source>
</evidence>
<organism evidence="5 6">
    <name type="scientific">Cytospora leucostoma</name>
    <dbReference type="NCBI Taxonomy" id="1230097"/>
    <lineage>
        <taxon>Eukaryota</taxon>
        <taxon>Fungi</taxon>
        <taxon>Dikarya</taxon>
        <taxon>Ascomycota</taxon>
        <taxon>Pezizomycotina</taxon>
        <taxon>Sordariomycetes</taxon>
        <taxon>Sordariomycetidae</taxon>
        <taxon>Diaporthales</taxon>
        <taxon>Cytosporaceae</taxon>
        <taxon>Cytospora</taxon>
    </lineage>
</organism>
<feature type="compositionally biased region" description="Basic and acidic residues" evidence="3">
    <location>
        <begin position="1109"/>
        <end position="1118"/>
    </location>
</feature>
<proteinExistence type="predicted"/>
<feature type="compositionally biased region" description="Basic and acidic residues" evidence="3">
    <location>
        <begin position="229"/>
        <end position="243"/>
    </location>
</feature>
<reference evidence="5 6" key="1">
    <citation type="submission" date="2015-09" db="EMBL/GenBank/DDBJ databases">
        <title>Host preference determinants of Valsa canker pathogens revealed by comparative genomics.</title>
        <authorList>
            <person name="Yin Z."/>
            <person name="Huang L."/>
        </authorList>
    </citation>
    <scope>NUCLEOTIDE SEQUENCE [LARGE SCALE GENOMIC DNA]</scope>
    <source>
        <strain evidence="5 6">SXYLt</strain>
    </source>
</reference>
<evidence type="ECO:0000259" key="4">
    <source>
        <dbReference type="PROSITE" id="PS50013"/>
    </source>
</evidence>
<dbReference type="STRING" id="1230097.A0A423XGR2"/>
<feature type="region of interest" description="Disordered" evidence="3">
    <location>
        <begin position="1109"/>
        <end position="1169"/>
    </location>
</feature>
<dbReference type="OrthoDB" id="3647690at2759"/>
<name>A0A423XGR2_9PEZI</name>
<gene>
    <name evidence="5" type="ORF">VPNG_02364</name>
</gene>
<evidence type="ECO:0000313" key="6">
    <source>
        <dbReference type="Proteomes" id="UP000285146"/>
    </source>
</evidence>
<feature type="compositionally biased region" description="Polar residues" evidence="3">
    <location>
        <begin position="438"/>
        <end position="454"/>
    </location>
</feature>
<comment type="subunit">
    <text evidence="1">Component of the NuA4 histone acetyltransferase complex.</text>
</comment>
<feature type="compositionally biased region" description="Low complexity" evidence="3">
    <location>
        <begin position="1119"/>
        <end position="1134"/>
    </location>
</feature>
<sequence length="1169" mass="130927">MNRKRRKSYNATTPNDNLFAIKDIIDEKIVDGKRYYQIDWADNPTTGESYSPTWEPEENANEEAVEDWKWEQQRRALLGLNSVPISEQGLSDEPTPSQTPPADIFVELPSKSEFLRSRPDFDPTEVIAISASQLSQFPPPGSETELPPAQFCITSSHPSQDFIGDSQPRQSIVAESQDVTGKPHISQRTTIPDSQDFSTEFTQDSIPSRQPGIVLGSFRTISFSTYRNLEGDHPEGGDPKEETPQEGIPQRGYPEKEDSVSNRAASSFEGFLTQVDFGVGDFAPSGCTESRPQSDNVDLPQREERFATLVGESSLEDSQQPAQRVPPLPGQGSIFRTQNEEDFFSASEGYDIVPDTSQRYQSDAAVGNAAEPPHHEGPPTPVSPSSILNSVEQDNLEHLPPVPSQSAGGPAGWGQDSSTLLFTDSLDSQHDPSAFESDMTSLTAPTPASGTMSHMSDMDRALKATALNRNIEPGLGNDDTPATITPSALYTSMEYETAPDTSLPVEGGLPRNVEAAAASREDHDIAVQESQHSGILPSEDTAPNEYFVTLPPAARIRAEGLDFINDYRREIEAFSNSLTGETIRSPNNKAFVKIDHMLQHLTDLSNLPPYHKDFPDLPQDELMRYVRDTNSKMSFIYEFLKGIRDVAVDIVIMATAGPVMKQLEAIVSQESFVYRQVLQGEWSQPTSGQSSACRVVLIDTSSRDTEHVNTANIVIAYDQSAETSGLLYQYTTNSLDDQRPLILSLVEVYTLEHINRRLSPAMDPFERRIAQVTCLTHLSRLLEDEMAYERVPQPHEVAQDLFQYLVDEDGMFIQPHVRWETWEHQTIPEEVFDLYKRFRGQLGSAVVNRKRQLEDTVSSDETFKRARVQPSPEVSEELRKILGQDVQFKDNSAEISIEKLEDLVDQLKHLKTALDQKGEELESWEKTVRQFQPKYNEAIRDRKDFEEERDKVLKEKEKTQKLLDTSETRVAKLSGENRELEAKLQELTKSDNPDIAAAAQREADLKVSQEMVTSLEKQITYLKKDVDFTRGRYQDASDKAAALGEENTELRKKLADLEVRASENVVKLRQISVDTARKEAWRLYQDEKAQRLDRERELDKKNEELRAYKSRFSGRETRGSSVPRSPRVRQVSSRNTSPIADGGNGGGGNGGGPMSGVFGPRSTHLKENF</sequence>
<dbReference type="Gene3D" id="3.40.50.12360">
    <property type="match status" value="1"/>
</dbReference>
<evidence type="ECO:0000313" key="5">
    <source>
        <dbReference type="EMBL" id="ROW15456.1"/>
    </source>
</evidence>
<dbReference type="PROSITE" id="PS50013">
    <property type="entry name" value="CHROMO_2"/>
    <property type="match status" value="1"/>
</dbReference>
<accession>A0A423XGR2</accession>
<dbReference type="GO" id="GO:0006338">
    <property type="term" value="P:chromatin remodeling"/>
    <property type="evidence" value="ECO:0007669"/>
    <property type="project" value="UniProtKB-ARBA"/>
</dbReference>
<comment type="caution">
    <text evidence="5">The sequence shown here is derived from an EMBL/GenBank/DDBJ whole genome shotgun (WGS) entry which is preliminary data.</text>
</comment>
<feature type="region of interest" description="Disordered" evidence="3">
    <location>
        <begin position="283"/>
        <end position="340"/>
    </location>
</feature>
<feature type="region of interest" description="Disordered" evidence="3">
    <location>
        <begin position="427"/>
        <end position="454"/>
    </location>
</feature>
<dbReference type="InterPro" id="IPR000953">
    <property type="entry name" value="Chromo/chromo_shadow_dom"/>
</dbReference>
<dbReference type="Gene3D" id="2.40.50.40">
    <property type="match status" value="1"/>
</dbReference>
<feature type="compositionally biased region" description="Polar residues" evidence="3">
    <location>
        <begin position="43"/>
        <end position="52"/>
    </location>
</feature>
<evidence type="ECO:0000256" key="3">
    <source>
        <dbReference type="SAM" id="MobiDB-lite"/>
    </source>
</evidence>
<dbReference type="SUPFAM" id="SSF54160">
    <property type="entry name" value="Chromo domain-like"/>
    <property type="match status" value="1"/>
</dbReference>
<evidence type="ECO:0000256" key="2">
    <source>
        <dbReference type="SAM" id="Coils"/>
    </source>
</evidence>
<dbReference type="Proteomes" id="UP000285146">
    <property type="component" value="Unassembled WGS sequence"/>
</dbReference>
<dbReference type="InterPro" id="IPR038609">
    <property type="entry name" value="HDA1_su2/3_sf"/>
</dbReference>
<feature type="region of interest" description="Disordered" evidence="3">
    <location>
        <begin position="154"/>
        <end position="212"/>
    </location>
</feature>
<dbReference type="InParanoid" id="A0A423XGR2"/>
<feature type="compositionally biased region" description="Gly residues" evidence="3">
    <location>
        <begin position="1142"/>
        <end position="1154"/>
    </location>
</feature>
<protein>
    <recommendedName>
        <fullName evidence="4">Chromo domain-containing protein</fullName>
    </recommendedName>
</protein>
<dbReference type="InterPro" id="IPR016197">
    <property type="entry name" value="Chromo-like_dom_sf"/>
</dbReference>
<feature type="region of interest" description="Disordered" evidence="3">
    <location>
        <begin position="41"/>
        <end position="63"/>
    </location>
</feature>
<dbReference type="AlphaFoldDB" id="A0A423XGR2"/>
<feature type="compositionally biased region" description="Polar residues" evidence="3">
    <location>
        <begin position="287"/>
        <end position="296"/>
    </location>
</feature>
<feature type="region of interest" description="Disordered" evidence="3">
    <location>
        <begin position="225"/>
        <end position="263"/>
    </location>
</feature>
<keyword evidence="6" id="KW-1185">Reference proteome</keyword>
<dbReference type="EMBL" id="LKEB01000009">
    <property type="protein sequence ID" value="ROW15456.1"/>
    <property type="molecule type" value="Genomic_DNA"/>
</dbReference>
<feature type="domain" description="Chromo" evidence="4">
    <location>
        <begin position="19"/>
        <end position="59"/>
    </location>
</feature>
<feature type="compositionally biased region" description="Polar residues" evidence="3">
    <location>
        <begin position="167"/>
        <end position="179"/>
    </location>
</feature>
<keyword evidence="2" id="KW-0175">Coiled coil</keyword>
<feature type="compositionally biased region" description="Polar residues" evidence="3">
    <location>
        <begin position="186"/>
        <end position="208"/>
    </location>
</feature>
<feature type="coiled-coil region" evidence="2">
    <location>
        <begin position="897"/>
        <end position="990"/>
    </location>
</feature>
<feature type="coiled-coil region" evidence="2">
    <location>
        <begin position="1033"/>
        <end position="1060"/>
    </location>
</feature>
<feature type="region of interest" description="Disordered" evidence="3">
    <location>
        <begin position="358"/>
        <end position="387"/>
    </location>
</feature>
<feature type="region of interest" description="Disordered" evidence="3">
    <location>
        <begin position="396"/>
        <end position="415"/>
    </location>
</feature>